<accession>A0ABC8TC43</accession>
<dbReference type="SUPFAM" id="SSF103473">
    <property type="entry name" value="MFS general substrate transporter"/>
    <property type="match status" value="1"/>
</dbReference>
<comment type="similarity">
    <text evidence="7">Belongs to the major facilitator superfamily. Phosphate:H(+) symporter (TC 2.A.1.9) family.</text>
</comment>
<keyword evidence="4 8" id="KW-0812">Transmembrane</keyword>
<evidence type="ECO:0000256" key="6">
    <source>
        <dbReference type="ARBA" id="ARBA00023136"/>
    </source>
</evidence>
<evidence type="ECO:0000256" key="4">
    <source>
        <dbReference type="ARBA" id="ARBA00022692"/>
    </source>
</evidence>
<proteinExistence type="inferred from homology"/>
<dbReference type="PANTHER" id="PTHR31585:SF12">
    <property type="entry name" value="FOLATE-BIOPTERIN TRANSPORTER 9, CHLOROPLASTIC-RELATED"/>
    <property type="match status" value="1"/>
</dbReference>
<dbReference type="EMBL" id="CAUOFW020004725">
    <property type="protein sequence ID" value="CAK9166997.1"/>
    <property type="molecule type" value="Genomic_DNA"/>
</dbReference>
<dbReference type="AlphaFoldDB" id="A0ABC8TC43"/>
<sequence length="551" mass="60365">MIYPVVSNGNPFIPTKLRFQNTPPKPSLFPLRPTYCSQHQNQENTINKPTRPKPHLTKPIRINPIQVPPNKTNTKGVYGERNGFSQVGSQQMVVLCGFGYWVNGFRCFPWLGLNFHMAHSLNLYPSVLQVVQHSANLPMVAKPLYGILSDALHIGGAHRIPYISIGVLLQVLAWGSLALIPTAGGALPTLMACVLLSNLGASIAEVAKDALVAQYGQKNKMDGLQSYALMALAAGGVLGNLIGGFFLLRTQKPKLMFLTFAALLAVLLPIFLATREDSLGLPQSSNQSILKNSVSQSIWKQYAELVVTVNEESISRPLVWIVASIAAVPILSGSNFCYQTQYLNLDPLIIGMSKVTGQLLLLSMTLLYDQFWKNIPPIKLIGIVQVLYASSLLLDLVLVKQVNLKLGIPNEVFALCFSAVAETIAQFKLLPFQVLFASLAPPGCEGSLVSFLSSALCLSSIFSGFLGVGLASFLGITYGDYSSLPVGIVIQFLAALVPLLWFHHVPMSQASAEMERKRGRSKRTRRKRRVGRVVVGSVYDYRRERESEAQR</sequence>
<dbReference type="Proteomes" id="UP001642360">
    <property type="component" value="Unassembled WGS sequence"/>
</dbReference>
<feature type="transmembrane region" description="Helical" evidence="8">
    <location>
        <begin position="380"/>
        <end position="399"/>
    </location>
</feature>
<dbReference type="Pfam" id="PF03092">
    <property type="entry name" value="BT1"/>
    <property type="match status" value="1"/>
</dbReference>
<evidence type="ECO:0000256" key="1">
    <source>
        <dbReference type="ARBA" id="ARBA00004141"/>
    </source>
</evidence>
<feature type="transmembrane region" description="Helical" evidence="8">
    <location>
        <begin position="318"/>
        <end position="336"/>
    </location>
</feature>
<dbReference type="NCBIfam" id="TIGR00788">
    <property type="entry name" value="fbt"/>
    <property type="match status" value="1"/>
</dbReference>
<evidence type="ECO:0000313" key="9">
    <source>
        <dbReference type="EMBL" id="CAK9166997.1"/>
    </source>
</evidence>
<keyword evidence="3" id="KW-0813">Transport</keyword>
<dbReference type="Gene3D" id="1.20.1250.20">
    <property type="entry name" value="MFS general substrate transporter like domains"/>
    <property type="match status" value="1"/>
</dbReference>
<evidence type="ECO:0000256" key="5">
    <source>
        <dbReference type="ARBA" id="ARBA00022989"/>
    </source>
</evidence>
<reference evidence="9 10" key="1">
    <citation type="submission" date="2024-02" db="EMBL/GenBank/DDBJ databases">
        <authorList>
            <person name="Vignale AGUSTIN F."/>
            <person name="Sosa J E."/>
            <person name="Modenutti C."/>
        </authorList>
    </citation>
    <scope>NUCLEOTIDE SEQUENCE [LARGE SCALE GENOMIC DNA]</scope>
</reference>
<evidence type="ECO:0000256" key="2">
    <source>
        <dbReference type="ARBA" id="ARBA00007015"/>
    </source>
</evidence>
<feature type="transmembrane region" description="Helical" evidence="8">
    <location>
        <begin position="484"/>
        <end position="502"/>
    </location>
</feature>
<organism evidence="9 10">
    <name type="scientific">Ilex paraguariensis</name>
    <name type="common">yerba mate</name>
    <dbReference type="NCBI Taxonomy" id="185542"/>
    <lineage>
        <taxon>Eukaryota</taxon>
        <taxon>Viridiplantae</taxon>
        <taxon>Streptophyta</taxon>
        <taxon>Embryophyta</taxon>
        <taxon>Tracheophyta</taxon>
        <taxon>Spermatophyta</taxon>
        <taxon>Magnoliopsida</taxon>
        <taxon>eudicotyledons</taxon>
        <taxon>Gunneridae</taxon>
        <taxon>Pentapetalae</taxon>
        <taxon>asterids</taxon>
        <taxon>campanulids</taxon>
        <taxon>Aquifoliales</taxon>
        <taxon>Aquifoliaceae</taxon>
        <taxon>Ilex</taxon>
    </lineage>
</organism>
<evidence type="ECO:0000313" key="10">
    <source>
        <dbReference type="Proteomes" id="UP001642360"/>
    </source>
</evidence>
<protein>
    <recommendedName>
        <fullName evidence="11">FBT8</fullName>
    </recommendedName>
</protein>
<feature type="transmembrane region" description="Helical" evidence="8">
    <location>
        <begin position="227"/>
        <end position="248"/>
    </location>
</feature>
<dbReference type="InterPro" id="IPR004324">
    <property type="entry name" value="FBT"/>
</dbReference>
<feature type="transmembrane region" description="Helical" evidence="8">
    <location>
        <begin position="160"/>
        <end position="180"/>
    </location>
</feature>
<feature type="transmembrane region" description="Helical" evidence="8">
    <location>
        <begin position="348"/>
        <end position="368"/>
    </location>
</feature>
<evidence type="ECO:0000256" key="7">
    <source>
        <dbReference type="ARBA" id="ARBA00044504"/>
    </source>
</evidence>
<evidence type="ECO:0000256" key="3">
    <source>
        <dbReference type="ARBA" id="ARBA00022448"/>
    </source>
</evidence>
<dbReference type="InterPro" id="IPR039309">
    <property type="entry name" value="BT1"/>
</dbReference>
<comment type="similarity">
    <text evidence="2">Belongs to the major facilitator superfamily. Folate-biopterin transporter (TC 2.A.71) family.</text>
</comment>
<keyword evidence="6 8" id="KW-0472">Membrane</keyword>
<name>A0ABC8TC43_9AQUA</name>
<keyword evidence="5 8" id="KW-1133">Transmembrane helix</keyword>
<comment type="caution">
    <text evidence="9">The sequence shown here is derived from an EMBL/GenBank/DDBJ whole genome shotgun (WGS) entry which is preliminary data.</text>
</comment>
<feature type="transmembrane region" description="Helical" evidence="8">
    <location>
        <begin position="455"/>
        <end position="478"/>
    </location>
</feature>
<evidence type="ECO:0008006" key="11">
    <source>
        <dbReference type="Google" id="ProtNLM"/>
    </source>
</evidence>
<dbReference type="GO" id="GO:0016020">
    <property type="term" value="C:membrane"/>
    <property type="evidence" value="ECO:0007669"/>
    <property type="project" value="UniProtKB-SubCell"/>
</dbReference>
<comment type="subcellular location">
    <subcellularLocation>
        <location evidence="1">Membrane</location>
        <topology evidence="1">Multi-pass membrane protein</topology>
    </subcellularLocation>
</comment>
<evidence type="ECO:0000256" key="8">
    <source>
        <dbReference type="SAM" id="Phobius"/>
    </source>
</evidence>
<dbReference type="PANTHER" id="PTHR31585">
    <property type="entry name" value="FOLATE-BIOPTERIN TRANSPORTER 1, CHLOROPLASTIC"/>
    <property type="match status" value="1"/>
</dbReference>
<keyword evidence="10" id="KW-1185">Reference proteome</keyword>
<feature type="transmembrane region" description="Helical" evidence="8">
    <location>
        <begin position="255"/>
        <end position="274"/>
    </location>
</feature>
<dbReference type="InterPro" id="IPR036259">
    <property type="entry name" value="MFS_trans_sf"/>
</dbReference>
<gene>
    <name evidence="9" type="ORF">ILEXP_LOCUS36242</name>
</gene>